<evidence type="ECO:0000259" key="4">
    <source>
        <dbReference type="PROSITE" id="PS50995"/>
    </source>
</evidence>
<dbReference type="GO" id="GO:0003677">
    <property type="term" value="F:DNA binding"/>
    <property type="evidence" value="ECO:0007669"/>
    <property type="project" value="UniProtKB-KW"/>
</dbReference>
<dbReference type="PROSITE" id="PS50995">
    <property type="entry name" value="HTH_MARR_2"/>
    <property type="match status" value="1"/>
</dbReference>
<evidence type="ECO:0000313" key="6">
    <source>
        <dbReference type="Proteomes" id="UP000650466"/>
    </source>
</evidence>
<evidence type="ECO:0000313" key="5">
    <source>
        <dbReference type="EMBL" id="MBD0381471.1"/>
    </source>
</evidence>
<dbReference type="SMART" id="SM00347">
    <property type="entry name" value="HTH_MARR"/>
    <property type="match status" value="1"/>
</dbReference>
<dbReference type="InterPro" id="IPR036388">
    <property type="entry name" value="WH-like_DNA-bd_sf"/>
</dbReference>
<dbReference type="EMBL" id="JACVVD010000004">
    <property type="protein sequence ID" value="MBD0381471.1"/>
    <property type="molecule type" value="Genomic_DNA"/>
</dbReference>
<accession>A0A926KRA5</accession>
<evidence type="ECO:0000256" key="2">
    <source>
        <dbReference type="ARBA" id="ARBA00023125"/>
    </source>
</evidence>
<evidence type="ECO:0000256" key="3">
    <source>
        <dbReference type="ARBA" id="ARBA00023163"/>
    </source>
</evidence>
<dbReference type="GO" id="GO:0003700">
    <property type="term" value="F:DNA-binding transcription factor activity"/>
    <property type="evidence" value="ECO:0007669"/>
    <property type="project" value="InterPro"/>
</dbReference>
<dbReference type="PANTHER" id="PTHR42756:SF1">
    <property type="entry name" value="TRANSCRIPTIONAL REPRESSOR OF EMRAB OPERON"/>
    <property type="match status" value="1"/>
</dbReference>
<name>A0A926KRA5_9BACL</name>
<dbReference type="AlphaFoldDB" id="A0A926KRA5"/>
<reference evidence="5" key="1">
    <citation type="submission" date="2020-09" db="EMBL/GenBank/DDBJ databases">
        <title>Draft Genome Sequence of Paenibacillus sp. WST5.</title>
        <authorList>
            <person name="Bao Z."/>
        </authorList>
    </citation>
    <scope>NUCLEOTIDE SEQUENCE</scope>
    <source>
        <strain evidence="5">WST5</strain>
    </source>
</reference>
<dbReference type="Gene3D" id="1.10.10.10">
    <property type="entry name" value="Winged helix-like DNA-binding domain superfamily/Winged helix DNA-binding domain"/>
    <property type="match status" value="1"/>
</dbReference>
<dbReference type="SUPFAM" id="SSF46785">
    <property type="entry name" value="Winged helix' DNA-binding domain"/>
    <property type="match status" value="1"/>
</dbReference>
<organism evidence="5 6">
    <name type="scientific">Paenibacillus sedimenti</name>
    <dbReference type="NCBI Taxonomy" id="2770274"/>
    <lineage>
        <taxon>Bacteria</taxon>
        <taxon>Bacillati</taxon>
        <taxon>Bacillota</taxon>
        <taxon>Bacilli</taxon>
        <taxon>Bacillales</taxon>
        <taxon>Paenibacillaceae</taxon>
        <taxon>Paenibacillus</taxon>
    </lineage>
</organism>
<comment type="caution">
    <text evidence="5">The sequence shown here is derived from an EMBL/GenBank/DDBJ whole genome shotgun (WGS) entry which is preliminary data.</text>
</comment>
<dbReference type="Pfam" id="PF12802">
    <property type="entry name" value="MarR_2"/>
    <property type="match status" value="1"/>
</dbReference>
<dbReference type="PANTHER" id="PTHR42756">
    <property type="entry name" value="TRANSCRIPTIONAL REGULATOR, MARR"/>
    <property type="match status" value="1"/>
</dbReference>
<dbReference type="PRINTS" id="PR00598">
    <property type="entry name" value="HTHMARR"/>
</dbReference>
<keyword evidence="3" id="KW-0804">Transcription</keyword>
<protein>
    <submittedName>
        <fullName evidence="5">MarR family transcriptional regulator</fullName>
    </submittedName>
</protein>
<keyword evidence="6" id="KW-1185">Reference proteome</keyword>
<dbReference type="InterPro" id="IPR036390">
    <property type="entry name" value="WH_DNA-bd_sf"/>
</dbReference>
<dbReference type="InterPro" id="IPR000835">
    <property type="entry name" value="HTH_MarR-typ"/>
</dbReference>
<feature type="domain" description="HTH marR-type" evidence="4">
    <location>
        <begin position="19"/>
        <end position="150"/>
    </location>
</feature>
<evidence type="ECO:0000256" key="1">
    <source>
        <dbReference type="ARBA" id="ARBA00023015"/>
    </source>
</evidence>
<keyword evidence="2" id="KW-0238">DNA-binding</keyword>
<keyword evidence="1" id="KW-0805">Transcription regulation</keyword>
<sequence>MDKKISQQSNHIHRIKTGSHHLGRLIMQLQRLERHPRNFGDAGPLTPSEIHTIDAIGYEGGILMSELASRLGVTKGAVTQLFSRLEAKELVKRSLHPDDSRAVLISLTEKGKSAYQAHEDVHLNFYKELSAQLDEEEIRIFEKCIQKLNEFMQK</sequence>
<gene>
    <name evidence="5" type="ORF">ICC18_15190</name>
</gene>
<dbReference type="Proteomes" id="UP000650466">
    <property type="component" value="Unassembled WGS sequence"/>
</dbReference>
<proteinExistence type="predicted"/>